<sequence>MHIIIVDVSYRKTDNVRIEFDKFRLQGRYRVFHKHQIQYPDRVTFPSGGFSHKACTDRYNGHGSAVSIGNDNEDIHTGTIPGYPTTIIPLIPKE</sequence>
<comment type="caution">
    <text evidence="1">The sequence shown here is derived from an EMBL/GenBank/DDBJ whole genome shotgun (WGS) entry which is preliminary data.</text>
</comment>
<protein>
    <submittedName>
        <fullName evidence="1">Uncharacterized protein</fullName>
    </submittedName>
</protein>
<dbReference type="EMBL" id="LAQJ01000281">
    <property type="protein sequence ID" value="KKO18324.1"/>
    <property type="molecule type" value="Genomic_DNA"/>
</dbReference>
<reference evidence="1 2" key="1">
    <citation type="journal article" date="2013" name="BMC Microbiol.">
        <title>Identification of the type II cytochrome c maturation pathway in anammox bacteria by comparative genomics.</title>
        <authorList>
            <person name="Ferousi C."/>
            <person name="Speth D.R."/>
            <person name="Reimann J."/>
            <person name="Op den Camp H.J."/>
            <person name="Allen J.W."/>
            <person name="Keltjens J.T."/>
            <person name="Jetten M.S."/>
        </authorList>
    </citation>
    <scope>NUCLEOTIDE SEQUENCE [LARGE SCALE GENOMIC DNA]</scope>
    <source>
        <strain evidence="1">RU1</strain>
    </source>
</reference>
<dbReference type="AlphaFoldDB" id="A0A0M2UV08"/>
<evidence type="ECO:0000313" key="2">
    <source>
        <dbReference type="Proteomes" id="UP000034954"/>
    </source>
</evidence>
<organism evidence="1 2">
    <name type="scientific">Candidatus Brocadia fulgida</name>
    <dbReference type="NCBI Taxonomy" id="380242"/>
    <lineage>
        <taxon>Bacteria</taxon>
        <taxon>Pseudomonadati</taxon>
        <taxon>Planctomycetota</taxon>
        <taxon>Candidatus Brocadiia</taxon>
        <taxon>Candidatus Brocadiales</taxon>
        <taxon>Candidatus Brocadiaceae</taxon>
        <taxon>Candidatus Brocadia</taxon>
    </lineage>
</organism>
<gene>
    <name evidence="1" type="ORF">BROFUL_02981</name>
</gene>
<dbReference type="Proteomes" id="UP000034954">
    <property type="component" value="Unassembled WGS sequence"/>
</dbReference>
<keyword evidence="2" id="KW-1185">Reference proteome</keyword>
<accession>A0A0M2UV08</accession>
<name>A0A0M2UV08_9BACT</name>
<evidence type="ECO:0000313" key="1">
    <source>
        <dbReference type="EMBL" id="KKO18324.1"/>
    </source>
</evidence>
<proteinExistence type="predicted"/>